<feature type="region of interest" description="Disordered" evidence="2">
    <location>
        <begin position="854"/>
        <end position="889"/>
    </location>
</feature>
<feature type="compositionally biased region" description="Basic and acidic residues" evidence="2">
    <location>
        <begin position="563"/>
        <end position="596"/>
    </location>
</feature>
<sequence length="1008" mass="112120">MRLTALCICGTLLALLNLSWATSDYGEGDLLVDKGFGPCIATLRPERPCREGQDENTCPYIFTLPPLTVHLPKQLRELEKIVKDLQKLKDNVDQLKKICEDCTVRQSKRRCESQREREYEKLNEGTARLGDEKNWMNESHADILKESGMNRSIVEKIEGDGDTDYENRTIVEEKDRKKWQTEREEKGVVKENKKEDPLKKVGAKDGNTQTKWLKGKDKLEQTKLPNTAGKDRIEDAARERVVENRNRQTGTDIKKENDGKGFSKGEQEDNVDSGKERKMTINKNSKEEIQESDPYVRRYEMKEAENKTQHQIGEKDKGGGIKMYQVHDEHTNKEQEQHREEKNKKKEKIKQTENIGSAIKEIIKAWEVEKAGDKEIGMEINTKKNVSIVHRESDDELAFSKATEKTDFVPISTTPRSAVSLAAKDDAMDLNQATSFTPSLPSPPLSSFTLNLMTDVNQRTTTAIKIPTPNTGAAGISEHPSKSTKSRTLSGSGKQITSTTTKLISKTSTRPEANVQAQVVSTTTITTPSHNLYSTSFPGGANHGHGSAKKNIGSNTNIGLKTPLEREQKPGEKHKPEIKPEADQKPNNPKNDHEPGRTPLPDKTTKSDQKRKSYQLKPLTGLESKPGKETKPVQASKPDQRPCPDNVTTDQNLKNNKKPNKTKLNKNHPVHVTDQKSKVNVKPKPVQNPQITQGLKTPLSDQVDNFNPKSVPHEIPRAESSKTAKPKAPAKQRPPTRTVLKPGATPGQRPKPAVQPQPSSKTKTDLDLHLISVTTSIRIQDPQSDMPPTSAAVKQIADVTRSPTDTEFSPSTMKTITLGPKTYNTLETGYFPRNHPLPKGFTKHLNNGIRFDVNPQAAGKPSPIPVTPRPNNIRGISPEPTKPNLGSKTDSQVTIHNMEKTAPRQIPDPDKIMIPVPSPSTQTTFTMSPKFRSPTPVQSEPPEPSTPSARELRVKINQVAALLNNSLIVNRRPLDGHTKEHPKENQGGSRPENTDSKLPTLTSSKGKR</sequence>
<reference evidence="4 5" key="1">
    <citation type="submission" date="2019-02" db="EMBL/GenBank/DDBJ databases">
        <title>Opniocepnalus argus genome.</title>
        <authorList>
            <person name="Zhou C."/>
            <person name="Xiao S."/>
        </authorList>
    </citation>
    <scope>NUCLEOTIDE SEQUENCE [LARGE SCALE GENOMIC DNA]</scope>
    <source>
        <strain evidence="4">OARG1902GOOAL</strain>
        <tissue evidence="4">Muscle</tissue>
    </source>
</reference>
<feature type="region of interest" description="Disordered" evidence="2">
    <location>
        <begin position="328"/>
        <end position="352"/>
    </location>
</feature>
<feature type="region of interest" description="Disordered" evidence="2">
    <location>
        <begin position="964"/>
        <end position="1008"/>
    </location>
</feature>
<feature type="coiled-coil region" evidence="1">
    <location>
        <begin position="71"/>
        <end position="105"/>
    </location>
</feature>
<feature type="compositionally biased region" description="Polar residues" evidence="2">
    <location>
        <begin position="687"/>
        <end position="708"/>
    </location>
</feature>
<name>A0A6G1PF49_CHAAH</name>
<feature type="signal peptide" evidence="3">
    <location>
        <begin position="1"/>
        <end position="21"/>
    </location>
</feature>
<keyword evidence="5" id="KW-1185">Reference proteome</keyword>
<accession>A0A6G1PF49</accession>
<dbReference type="Proteomes" id="UP000503349">
    <property type="component" value="Chromosome 4"/>
</dbReference>
<feature type="compositionally biased region" description="Low complexity" evidence="2">
    <location>
        <begin position="496"/>
        <end position="508"/>
    </location>
</feature>
<feature type="compositionally biased region" description="Basic and acidic residues" evidence="2">
    <location>
        <begin position="711"/>
        <end position="722"/>
    </location>
</feature>
<feature type="compositionally biased region" description="Basic and acidic residues" evidence="2">
    <location>
        <begin position="176"/>
        <end position="203"/>
    </location>
</feature>
<feature type="region of interest" description="Disordered" evidence="2">
    <location>
        <begin position="176"/>
        <end position="295"/>
    </location>
</feature>
<feature type="chain" id="PRO_5026256093" evidence="3">
    <location>
        <begin position="22"/>
        <end position="1008"/>
    </location>
</feature>
<evidence type="ECO:0000313" key="4">
    <source>
        <dbReference type="EMBL" id="KAF3688941.1"/>
    </source>
</evidence>
<dbReference type="AlphaFoldDB" id="A0A6G1PF49"/>
<dbReference type="EMBL" id="CM015715">
    <property type="protein sequence ID" value="KAF3688941.1"/>
    <property type="molecule type" value="Genomic_DNA"/>
</dbReference>
<protein>
    <submittedName>
        <fullName evidence="4">Fibroleukin Fibrinogen-like protein 2</fullName>
    </submittedName>
</protein>
<evidence type="ECO:0000256" key="2">
    <source>
        <dbReference type="SAM" id="MobiDB-lite"/>
    </source>
</evidence>
<proteinExistence type="predicted"/>
<feature type="compositionally biased region" description="Basic residues" evidence="2">
    <location>
        <begin position="655"/>
        <end position="669"/>
    </location>
</feature>
<evidence type="ECO:0000256" key="3">
    <source>
        <dbReference type="SAM" id="SignalP"/>
    </source>
</evidence>
<evidence type="ECO:0000313" key="5">
    <source>
        <dbReference type="Proteomes" id="UP000503349"/>
    </source>
</evidence>
<feature type="compositionally biased region" description="Polar residues" evidence="2">
    <location>
        <begin position="996"/>
        <end position="1008"/>
    </location>
</feature>
<reference evidence="5" key="2">
    <citation type="submission" date="2019-02" db="EMBL/GenBank/DDBJ databases">
        <title>Opniocepnalus argus Var Kimnra genome.</title>
        <authorList>
            <person name="Zhou C."/>
            <person name="Xiao S."/>
        </authorList>
    </citation>
    <scope>NUCLEOTIDE SEQUENCE [LARGE SCALE GENOMIC DNA]</scope>
</reference>
<feature type="compositionally biased region" description="Basic and acidic residues" evidence="2">
    <location>
        <begin position="229"/>
        <end position="295"/>
    </location>
</feature>
<feature type="region of interest" description="Disordered" evidence="2">
    <location>
        <begin position="465"/>
        <end position="514"/>
    </location>
</feature>
<evidence type="ECO:0000256" key="1">
    <source>
        <dbReference type="SAM" id="Coils"/>
    </source>
</evidence>
<keyword evidence="1" id="KW-0175">Coiled coil</keyword>
<feature type="region of interest" description="Disordered" evidence="2">
    <location>
        <begin position="917"/>
        <end position="949"/>
    </location>
</feature>
<feature type="region of interest" description="Disordered" evidence="2">
    <location>
        <begin position="528"/>
        <end position="767"/>
    </location>
</feature>
<feature type="compositionally biased region" description="Polar residues" evidence="2">
    <location>
        <begin position="528"/>
        <end position="537"/>
    </location>
</feature>
<feature type="compositionally biased region" description="Polar residues" evidence="2">
    <location>
        <begin position="486"/>
        <end position="495"/>
    </location>
</feature>
<feature type="compositionally biased region" description="Basic and acidic residues" evidence="2">
    <location>
        <begin position="972"/>
        <end position="984"/>
    </location>
</feature>
<organism evidence="4 5">
    <name type="scientific">Channa argus</name>
    <name type="common">Northern snakehead</name>
    <name type="synonym">Ophicephalus argus</name>
    <dbReference type="NCBI Taxonomy" id="215402"/>
    <lineage>
        <taxon>Eukaryota</taxon>
        <taxon>Metazoa</taxon>
        <taxon>Chordata</taxon>
        <taxon>Craniata</taxon>
        <taxon>Vertebrata</taxon>
        <taxon>Euteleostomi</taxon>
        <taxon>Actinopterygii</taxon>
        <taxon>Neopterygii</taxon>
        <taxon>Teleostei</taxon>
        <taxon>Neoteleostei</taxon>
        <taxon>Acanthomorphata</taxon>
        <taxon>Anabantaria</taxon>
        <taxon>Anabantiformes</taxon>
        <taxon>Channoidei</taxon>
        <taxon>Channidae</taxon>
        <taxon>Channa</taxon>
    </lineage>
</organism>
<keyword evidence="3" id="KW-0732">Signal</keyword>
<feature type="compositionally biased region" description="Basic and acidic residues" evidence="2">
    <location>
        <begin position="328"/>
        <end position="344"/>
    </location>
</feature>
<gene>
    <name evidence="4" type="ORF">EXN66_Car004613</name>
</gene>